<dbReference type="PANTHER" id="PTHR34597:SF3">
    <property type="entry name" value="OUTER MEMBRANE TRANSPORTER CDIB"/>
    <property type="match status" value="1"/>
</dbReference>
<dbReference type="EMBL" id="NXLQ01000012">
    <property type="protein sequence ID" value="RDU65380.1"/>
    <property type="molecule type" value="Genomic_DNA"/>
</dbReference>
<dbReference type="InterPro" id="IPR051544">
    <property type="entry name" value="TPS_OM_transporter"/>
</dbReference>
<dbReference type="PANTHER" id="PTHR34597">
    <property type="entry name" value="SLR1661 PROTEIN"/>
    <property type="match status" value="1"/>
</dbReference>
<evidence type="ECO:0000259" key="5">
    <source>
        <dbReference type="Pfam" id="PF08479"/>
    </source>
</evidence>
<feature type="domain" description="Haemolysin activator HlyB C-terminal" evidence="4">
    <location>
        <begin position="190"/>
        <end position="507"/>
    </location>
</feature>
<feature type="domain" description="Polypeptide-transport-associated ShlB-type" evidence="5">
    <location>
        <begin position="73"/>
        <end position="125"/>
    </location>
</feature>
<evidence type="ECO:0000256" key="3">
    <source>
        <dbReference type="ARBA" id="ARBA00023237"/>
    </source>
</evidence>
<dbReference type="Gene3D" id="2.40.160.50">
    <property type="entry name" value="membrane protein fhac: a member of the omp85/tpsb transporter family"/>
    <property type="match status" value="1"/>
</dbReference>
<dbReference type="OrthoDB" id="290122at2"/>
<evidence type="ECO:0000256" key="1">
    <source>
        <dbReference type="ARBA" id="ARBA00022452"/>
    </source>
</evidence>
<feature type="domain" description="ShlB POTRA" evidence="6">
    <location>
        <begin position="131"/>
        <end position="183"/>
    </location>
</feature>
<dbReference type="GO" id="GO:0046819">
    <property type="term" value="P:protein secretion by the type V secretion system"/>
    <property type="evidence" value="ECO:0007669"/>
    <property type="project" value="TreeGrafter"/>
</dbReference>
<accession>A0A3D8IK33</accession>
<name>A0A3D8IK33_9HELI</name>
<dbReference type="GO" id="GO:0098046">
    <property type="term" value="C:type V protein secretion system complex"/>
    <property type="evidence" value="ECO:0007669"/>
    <property type="project" value="TreeGrafter"/>
</dbReference>
<keyword evidence="3" id="KW-0998">Cell outer membrane</keyword>
<dbReference type="RefSeq" id="WP_115543171.1">
    <property type="nucleotide sequence ID" value="NZ_NXLQ01000012.1"/>
</dbReference>
<evidence type="ECO:0008006" key="9">
    <source>
        <dbReference type="Google" id="ProtNLM"/>
    </source>
</evidence>
<dbReference type="GO" id="GO:0008320">
    <property type="term" value="F:protein transmembrane transporter activity"/>
    <property type="evidence" value="ECO:0007669"/>
    <property type="project" value="TreeGrafter"/>
</dbReference>
<keyword evidence="8" id="KW-1185">Reference proteome</keyword>
<dbReference type="InterPro" id="IPR005565">
    <property type="entry name" value="Hemolysn_activator_HlyB_C"/>
</dbReference>
<comment type="caution">
    <text evidence="7">The sequence shown here is derived from an EMBL/GenBank/DDBJ whole genome shotgun (WGS) entry which is preliminary data.</text>
</comment>
<proteinExistence type="predicted"/>
<keyword evidence="1" id="KW-0472">Membrane</keyword>
<dbReference type="Pfam" id="PF08479">
    <property type="entry name" value="POTRA_2"/>
    <property type="match status" value="1"/>
</dbReference>
<dbReference type="Pfam" id="PF03865">
    <property type="entry name" value="ShlB"/>
    <property type="match status" value="1"/>
</dbReference>
<dbReference type="Gene3D" id="3.10.20.310">
    <property type="entry name" value="membrane protein fhac"/>
    <property type="match status" value="1"/>
</dbReference>
<evidence type="ECO:0000256" key="2">
    <source>
        <dbReference type="ARBA" id="ARBA00022692"/>
    </source>
</evidence>
<protein>
    <recommendedName>
        <fullName evidence="9">ShlB/FhaC/HecB family hemolysin secretion/activation protein</fullName>
    </recommendedName>
</protein>
<dbReference type="InterPro" id="IPR013686">
    <property type="entry name" value="Polypept-transport_assoc_ShlB"/>
</dbReference>
<dbReference type="InterPro" id="IPR027282">
    <property type="entry name" value="TPS"/>
</dbReference>
<dbReference type="InterPro" id="IPR035251">
    <property type="entry name" value="ShlB_POTRA"/>
</dbReference>
<dbReference type="PIRSF" id="PIRSF029745">
    <property type="entry name" value="FhaC"/>
    <property type="match status" value="1"/>
</dbReference>
<dbReference type="Pfam" id="PF17287">
    <property type="entry name" value="POTRA_3"/>
    <property type="match status" value="1"/>
</dbReference>
<keyword evidence="2" id="KW-0812">Transmembrane</keyword>
<evidence type="ECO:0000313" key="7">
    <source>
        <dbReference type="EMBL" id="RDU65380.1"/>
    </source>
</evidence>
<keyword evidence="1" id="KW-1134">Transmembrane beta strand</keyword>
<dbReference type="Proteomes" id="UP000256379">
    <property type="component" value="Unassembled WGS sequence"/>
</dbReference>
<evidence type="ECO:0000313" key="8">
    <source>
        <dbReference type="Proteomes" id="UP000256379"/>
    </source>
</evidence>
<sequence>MLYHYGESLYGRVFKTLFLVCLCSFFHEIFARDGEQQKVCFPIDTISFSSLNSYLYHTDDERDIIAKTFPFTQRLATNYLDQCLSVKDIASLLQSLNETALRNGYITTRFGIGEQDLNSGELQIRTQIGRIGEIDYQSNGHAFFFKKDFALKSGDILNLKKLEQGVSNLTRIKSLDTTMQILPAYSEDLSNIRIAIKRKSLPISGQFIFDNGGTLFDKYQSTLLLSYENPLRLADIITLYFLGSIPFNGQAITRNYNFYSSLSYSVPIRRFLIETNFAYALNAMEIPLENFSVLYEGRSFNFDSKLSYALLANPKHNISVGVGFGARTSDSFIGEAELIVQRQRILQYSLFAQYTFTLNQYKFSTNLSMLQGFSLSNPAMQGFNYIVPVVNLYAYVPFNVWKFIGVYTTSIKTQVAQNRLYANDQMLIGGRYAVRGFQGLNLSGQFGVLWRNDVSLYFPAFGKDPWRLTFAPSIGFDMGYIRDLYKTANSFLPENGVFLMGGGVGLQAFVRYCNVQTWYYFPLYSPYPMNTQSFFFSVAANW</sequence>
<gene>
    <name evidence="7" type="ORF">CQA53_06295</name>
</gene>
<evidence type="ECO:0000259" key="6">
    <source>
        <dbReference type="Pfam" id="PF17287"/>
    </source>
</evidence>
<organism evidence="7 8">
    <name type="scientific">Helicobacter didelphidarum</name>
    <dbReference type="NCBI Taxonomy" id="2040648"/>
    <lineage>
        <taxon>Bacteria</taxon>
        <taxon>Pseudomonadati</taxon>
        <taxon>Campylobacterota</taxon>
        <taxon>Epsilonproteobacteria</taxon>
        <taxon>Campylobacterales</taxon>
        <taxon>Helicobacteraceae</taxon>
        <taxon>Helicobacter</taxon>
    </lineage>
</organism>
<dbReference type="AlphaFoldDB" id="A0A3D8IK33"/>
<reference evidence="7 8" key="1">
    <citation type="submission" date="2018-04" db="EMBL/GenBank/DDBJ databases">
        <title>Novel Campyloabacter and Helicobacter Species and Strains.</title>
        <authorList>
            <person name="Mannion A.J."/>
            <person name="Shen Z."/>
            <person name="Fox J.G."/>
        </authorList>
    </citation>
    <scope>NUCLEOTIDE SEQUENCE [LARGE SCALE GENOMIC DNA]</scope>
    <source>
        <strain evidence="7 8">MIT 17-337</strain>
    </source>
</reference>
<evidence type="ECO:0000259" key="4">
    <source>
        <dbReference type="Pfam" id="PF03865"/>
    </source>
</evidence>